<organism evidence="1 2">
    <name type="scientific">Smittium megazygosporum</name>
    <dbReference type="NCBI Taxonomy" id="133381"/>
    <lineage>
        <taxon>Eukaryota</taxon>
        <taxon>Fungi</taxon>
        <taxon>Fungi incertae sedis</taxon>
        <taxon>Zoopagomycota</taxon>
        <taxon>Kickxellomycotina</taxon>
        <taxon>Harpellomycetes</taxon>
        <taxon>Harpellales</taxon>
        <taxon>Legeriomycetaceae</taxon>
        <taxon>Smittium</taxon>
    </lineage>
</organism>
<dbReference type="AlphaFoldDB" id="A0A2T9ZAC6"/>
<evidence type="ECO:0000313" key="2">
    <source>
        <dbReference type="Proteomes" id="UP000245609"/>
    </source>
</evidence>
<protein>
    <submittedName>
        <fullName evidence="1">Uncharacterized protein</fullName>
    </submittedName>
</protein>
<name>A0A2T9ZAC6_9FUNG</name>
<gene>
    <name evidence="1" type="ORF">BB560_004056</name>
</gene>
<sequence>MFDEPCTESLDPHGWDFWVLTKLKIEIMDTDFHGMFGMEEFNVNIDDIVLFDQTHNALRIQFNDNENVMNSFHNNINVFINELSTETIDYDILFTNSVNETSSFIYKALNDIVQDNYTNEETVRLISEGFLRKYYLNRFKRYSIDRKLRTPFFSSKNSFCIPDLVIRDPRDSIICIIVHDDQRYNINGDYYLIACMVNAVFMNNSDGYHNPIIGIMYSLSAPTFFKIEISQQNINTFKDDITSRCSIGSAADSGTEYTVLKYIIPGRITENNTIMSILRCYEAIRRIMIISNQ</sequence>
<evidence type="ECO:0000313" key="1">
    <source>
        <dbReference type="EMBL" id="PVV01522.1"/>
    </source>
</evidence>
<proteinExistence type="predicted"/>
<comment type="caution">
    <text evidence="1">The sequence shown here is derived from an EMBL/GenBank/DDBJ whole genome shotgun (WGS) entry which is preliminary data.</text>
</comment>
<dbReference type="OrthoDB" id="10502831at2759"/>
<accession>A0A2T9ZAC6</accession>
<reference evidence="1 2" key="1">
    <citation type="journal article" date="2018" name="MBio">
        <title>Comparative Genomics Reveals the Core Gene Toolbox for the Fungus-Insect Symbiosis.</title>
        <authorList>
            <person name="Wang Y."/>
            <person name="Stata M."/>
            <person name="Wang W."/>
            <person name="Stajich J.E."/>
            <person name="White M.M."/>
            <person name="Moncalvo J.M."/>
        </authorList>
    </citation>
    <scope>NUCLEOTIDE SEQUENCE [LARGE SCALE GENOMIC DNA]</scope>
    <source>
        <strain evidence="1 2">SC-DP-2</strain>
    </source>
</reference>
<dbReference type="EMBL" id="MBFS01001008">
    <property type="protein sequence ID" value="PVV01522.1"/>
    <property type="molecule type" value="Genomic_DNA"/>
</dbReference>
<keyword evidence="2" id="KW-1185">Reference proteome</keyword>
<dbReference type="Proteomes" id="UP000245609">
    <property type="component" value="Unassembled WGS sequence"/>
</dbReference>